<evidence type="ECO:0000259" key="2">
    <source>
        <dbReference type="Pfam" id="PF13391"/>
    </source>
</evidence>
<dbReference type="InterPro" id="IPR003615">
    <property type="entry name" value="HNH_nuc"/>
</dbReference>
<comment type="caution">
    <text evidence="3">The sequence shown here is derived from an EMBL/GenBank/DDBJ whole genome shotgun (WGS) entry which is preliminary data.</text>
</comment>
<evidence type="ECO:0000313" key="3">
    <source>
        <dbReference type="EMBL" id="TGO10003.1"/>
    </source>
</evidence>
<sequence length="378" mass="44584">MSDIKMPEIPDRTSSKNNKRMRLRQSLSSMNSTASSYWGTKAELLKLELEEMDERETASRDSQHQSALSEIDLRSHQKRFLKRRDALEELVLGALKKETEMEMALESVAQCSNGEQAERAFVQLLLLHYIKEPKSQKSNFRRGVEEYYGTLRVVDNDDAEEEQTENWCPVTQAWAYCNRKAAHLVPRRIRQKGMDLIFGEESKDEMYSPRNGLMLERQIEEHFDHLQLAIVPCKDDSNEFELRVIDKGLCKMIHFESRCSFGDMHGKKLKFLNANRPRKRYLYFHWMICMALASSKSINQERVKIERERYQKFWGTPGRWVREEMIRGLIKHTWHDLPVDHTIPEAGKDVTELVEEICKPYKRKEDDEEDDEENDEDS</sequence>
<dbReference type="AlphaFoldDB" id="A0A4Z1EHR8"/>
<dbReference type="Pfam" id="PF13391">
    <property type="entry name" value="HNH_2"/>
    <property type="match status" value="1"/>
</dbReference>
<name>A0A4Z1EHR8_9HELO</name>
<feature type="domain" description="HNH nuclease" evidence="2">
    <location>
        <begin position="168"/>
        <end position="231"/>
    </location>
</feature>
<organism evidence="3 4">
    <name type="scientific">Botrytis tulipae</name>
    <dbReference type="NCBI Taxonomy" id="87230"/>
    <lineage>
        <taxon>Eukaryota</taxon>
        <taxon>Fungi</taxon>
        <taxon>Dikarya</taxon>
        <taxon>Ascomycota</taxon>
        <taxon>Pezizomycotina</taxon>
        <taxon>Leotiomycetes</taxon>
        <taxon>Helotiales</taxon>
        <taxon>Sclerotiniaceae</taxon>
        <taxon>Botrytis</taxon>
    </lineage>
</organism>
<dbReference type="EMBL" id="PQXH01000147">
    <property type="protein sequence ID" value="TGO10003.1"/>
    <property type="molecule type" value="Genomic_DNA"/>
</dbReference>
<dbReference type="OrthoDB" id="5386595at2759"/>
<dbReference type="Proteomes" id="UP000297777">
    <property type="component" value="Unassembled WGS sequence"/>
</dbReference>
<feature type="region of interest" description="Disordered" evidence="1">
    <location>
        <begin position="1"/>
        <end position="34"/>
    </location>
</feature>
<protein>
    <recommendedName>
        <fullName evidence="2">HNH nuclease domain-containing protein</fullName>
    </recommendedName>
</protein>
<keyword evidence="4" id="KW-1185">Reference proteome</keyword>
<gene>
    <name evidence="3" type="ORF">BTUL_0147g00070</name>
</gene>
<evidence type="ECO:0000256" key="1">
    <source>
        <dbReference type="SAM" id="MobiDB-lite"/>
    </source>
</evidence>
<proteinExistence type="predicted"/>
<accession>A0A4Z1EHR8</accession>
<evidence type="ECO:0000313" key="4">
    <source>
        <dbReference type="Proteomes" id="UP000297777"/>
    </source>
</evidence>
<reference evidence="3 4" key="1">
    <citation type="submission" date="2017-12" db="EMBL/GenBank/DDBJ databases">
        <title>Comparative genomics of Botrytis spp.</title>
        <authorList>
            <person name="Valero-Jimenez C.A."/>
            <person name="Tapia P."/>
            <person name="Veloso J."/>
            <person name="Silva-Moreno E."/>
            <person name="Staats M."/>
            <person name="Valdes J.H."/>
            <person name="Van Kan J.A.L."/>
        </authorList>
    </citation>
    <scope>NUCLEOTIDE SEQUENCE [LARGE SCALE GENOMIC DNA]</scope>
    <source>
        <strain evidence="3 4">Bt9001</strain>
    </source>
</reference>
<feature type="compositionally biased region" description="Polar residues" evidence="1">
    <location>
        <begin position="25"/>
        <end position="34"/>
    </location>
</feature>
<feature type="compositionally biased region" description="Basic and acidic residues" evidence="1">
    <location>
        <begin position="1"/>
        <end position="14"/>
    </location>
</feature>